<feature type="coiled-coil region" evidence="10">
    <location>
        <begin position="11"/>
        <end position="70"/>
    </location>
</feature>
<dbReference type="EMBL" id="VEPZ02000867">
    <property type="protein sequence ID" value="KAE8714910.1"/>
    <property type="molecule type" value="Genomic_DNA"/>
</dbReference>
<feature type="region of interest" description="Disordered" evidence="11">
    <location>
        <begin position="1026"/>
        <end position="1049"/>
    </location>
</feature>
<dbReference type="GO" id="GO:0031969">
    <property type="term" value="C:chloroplast membrane"/>
    <property type="evidence" value="ECO:0007669"/>
    <property type="project" value="UniProtKB-SubCell"/>
</dbReference>
<keyword evidence="6 12" id="KW-0812">Transmembrane</keyword>
<dbReference type="InterPro" id="IPR017853">
    <property type="entry name" value="GH"/>
</dbReference>
<evidence type="ECO:0000256" key="5">
    <source>
        <dbReference type="ARBA" id="ARBA00022640"/>
    </source>
</evidence>
<dbReference type="GO" id="GO:0004553">
    <property type="term" value="F:hydrolase activity, hydrolyzing O-glycosyl compounds"/>
    <property type="evidence" value="ECO:0007669"/>
    <property type="project" value="InterPro"/>
</dbReference>
<keyword evidence="4" id="KW-0150">Chloroplast</keyword>
<dbReference type="PANTHER" id="PTHR11132">
    <property type="entry name" value="SOLUTE CARRIER FAMILY 35"/>
    <property type="match status" value="1"/>
</dbReference>
<feature type="transmembrane region" description="Helical" evidence="12">
    <location>
        <begin position="623"/>
        <end position="640"/>
    </location>
</feature>
<keyword evidence="10" id="KW-0175">Coiled coil</keyword>
<evidence type="ECO:0000313" key="16">
    <source>
        <dbReference type="Proteomes" id="UP000436088"/>
    </source>
</evidence>
<keyword evidence="7" id="KW-0809">Transit peptide</keyword>
<feature type="domain" description="Sugar phosphate transporter" evidence="13">
    <location>
        <begin position="622"/>
        <end position="910"/>
    </location>
</feature>
<accession>A0A6A3BCZ6</accession>
<dbReference type="GO" id="GO:0015605">
    <property type="term" value="F:organophosphate ester transmembrane transporter activity"/>
    <property type="evidence" value="ECO:0007669"/>
    <property type="project" value="UniProtKB-ARBA"/>
</dbReference>
<comment type="subcellular location">
    <subcellularLocation>
        <location evidence="1">Plastid</location>
        <location evidence="1">Chloroplast membrane</location>
        <topology evidence="1">Multi-pass membrane protein</topology>
    </subcellularLocation>
</comment>
<dbReference type="NCBIfam" id="TIGR00817">
    <property type="entry name" value="tpt"/>
    <property type="match status" value="1"/>
</dbReference>
<evidence type="ECO:0000259" key="14">
    <source>
        <dbReference type="Pfam" id="PF04859"/>
    </source>
</evidence>
<evidence type="ECO:0000256" key="10">
    <source>
        <dbReference type="SAM" id="Coils"/>
    </source>
</evidence>
<comment type="caution">
    <text evidence="15">The sequence shown here is derived from an EMBL/GenBank/DDBJ whole genome shotgun (WGS) entry which is preliminary data.</text>
</comment>
<dbReference type="InterPro" id="IPR001360">
    <property type="entry name" value="Glyco_hydro_1"/>
</dbReference>
<dbReference type="Pfam" id="PF00232">
    <property type="entry name" value="Glyco_hydro_1"/>
    <property type="match status" value="1"/>
</dbReference>
<evidence type="ECO:0000256" key="9">
    <source>
        <dbReference type="ARBA" id="ARBA00023136"/>
    </source>
</evidence>
<evidence type="ECO:0000256" key="11">
    <source>
        <dbReference type="SAM" id="MobiDB-lite"/>
    </source>
</evidence>
<evidence type="ECO:0000256" key="4">
    <source>
        <dbReference type="ARBA" id="ARBA00022528"/>
    </source>
</evidence>
<feature type="transmembrane region" description="Helical" evidence="12">
    <location>
        <begin position="737"/>
        <end position="758"/>
    </location>
</feature>
<dbReference type="InterPro" id="IPR004853">
    <property type="entry name" value="Sugar_P_trans_dom"/>
</dbReference>
<keyword evidence="5" id="KW-0934">Plastid</keyword>
<dbReference type="Proteomes" id="UP000436088">
    <property type="component" value="Unassembled WGS sequence"/>
</dbReference>
<dbReference type="Gene3D" id="3.20.20.80">
    <property type="entry name" value="Glycosidases"/>
    <property type="match status" value="1"/>
</dbReference>
<comment type="similarity">
    <text evidence="2">Belongs to the glycosyl hydrolase 1 family.</text>
</comment>
<gene>
    <name evidence="15" type="ORF">F3Y22_tig00110187pilonHSYRG00240</name>
</gene>
<name>A0A6A3BCZ6_HIBSY</name>
<dbReference type="SUPFAM" id="SSF51445">
    <property type="entry name" value="(Trans)glycosidases"/>
    <property type="match status" value="1"/>
</dbReference>
<sequence length="1124" mass="124500">MAQNPYNNSTVQDANEAIVEELRTLSELKRKFLKRELDLSPQITLMLAEIQEQQSLKKTYEIIIKKLESDVEVEGSEVDSLHKQFKDRLAFNNFVKLIIKEMELANWDLDAAAKAIESGVVFEASTLPIQVERNEASTLPIQVERNEASTLPIQVERNEASTLSIQVERKEASALSIQVERKEASALSIQVERKEASTLPIQVERKDVSHFCFNAQSLNGTMPIPPEFVVNTECASVVNEAYEDFLAQDNALASWLLSTISASLLPQFVGAESASAVWSTIIQFFANKSTTTVMNLHYKLQSIRKGDDSKHVYLTRIKEVCDALASCGSPVSQVEHVVSILKGLPREYQSFMAVITSSSETLSLDRVYSMLVDAETQLAGFDAQPENLPMSASVAQGQLHGGSTRFVDTHDFKQQSSTMRGGRTGARGRARLQFQLCGKNGHSVDQCCVNYVNLDNVACTCCANKNGAGVVSTQTTVAPVAALNSSRTQWIMNSGATHHVTPDATHINHSTDLDGPSNLVVGNGTSLAVKSVDFFPKKRSIPRPQFSPLPIIKNLHVNITNQSLSSQKPLHVSSIENLAISKKTQQRKTECQAYEADRSRPLDINIELPDEEASLEAAKKIKIGIYFVTWWALNVVFNIYNKKVLNAFPFPWLTSTLSLAAGSMLMLISWATRVADAPKTDFEFWKTLFPVAVAHTIGHVAATVSMSKVAVSFTHIIKSGEPAFSVLVSRFLLGEAYPLPVYLSLLPIIGGCALSAFTELNFNRTGLMGAMISNLAFVFRNIFSKKGMNGKSVSGMNYYACLSMLSLLILTPFAIAVEGPQLWTVGWQKAVSQIGPNFVWWVVAQSVFYHLYNQVSYMSLDQISPLTFSIGNTMKRISVIVSSIIIFHTPVQPINALGAAIAILGTFLYSQAKHLDFAYFSDICYKSFGDRVKYWVTFNEPNFQRRSLSSQLATSSYLMQAAVAVNIYRSKYQSLYTLVRVGKQNSETKTASFLDPVVFGGYPPEMQRILGSIDCMFSECELGTGTSRTEGLRGQRSQKNSIPIGEPPGEMRVPGPSVVTYWLSILNQKLNPSAMQTDVDWIYVHPRGMKIINYLKRRSNNIAMIITENATMKPKCHLKFNFIA</sequence>
<evidence type="ECO:0000256" key="8">
    <source>
        <dbReference type="ARBA" id="ARBA00022989"/>
    </source>
</evidence>
<evidence type="ECO:0000256" key="3">
    <source>
        <dbReference type="ARBA" id="ARBA00022448"/>
    </source>
</evidence>
<dbReference type="InterPro" id="IPR037185">
    <property type="entry name" value="EmrE-like"/>
</dbReference>
<keyword evidence="9 12" id="KW-0472">Membrane</keyword>
<evidence type="ECO:0000259" key="13">
    <source>
        <dbReference type="Pfam" id="PF03151"/>
    </source>
</evidence>
<dbReference type="GO" id="GO:0005975">
    <property type="term" value="P:carbohydrate metabolic process"/>
    <property type="evidence" value="ECO:0007669"/>
    <property type="project" value="InterPro"/>
</dbReference>
<evidence type="ECO:0000256" key="1">
    <source>
        <dbReference type="ARBA" id="ARBA00004508"/>
    </source>
</evidence>
<dbReference type="GO" id="GO:0015120">
    <property type="term" value="F:phosphoglycerate transmembrane transporter activity"/>
    <property type="evidence" value="ECO:0007669"/>
    <property type="project" value="UniProtKB-ARBA"/>
</dbReference>
<organism evidence="15 16">
    <name type="scientific">Hibiscus syriacus</name>
    <name type="common">Rose of Sharon</name>
    <dbReference type="NCBI Taxonomy" id="106335"/>
    <lineage>
        <taxon>Eukaryota</taxon>
        <taxon>Viridiplantae</taxon>
        <taxon>Streptophyta</taxon>
        <taxon>Embryophyta</taxon>
        <taxon>Tracheophyta</taxon>
        <taxon>Spermatophyta</taxon>
        <taxon>Magnoliopsida</taxon>
        <taxon>eudicotyledons</taxon>
        <taxon>Gunneridae</taxon>
        <taxon>Pentapetalae</taxon>
        <taxon>rosids</taxon>
        <taxon>malvids</taxon>
        <taxon>Malvales</taxon>
        <taxon>Malvaceae</taxon>
        <taxon>Malvoideae</taxon>
        <taxon>Hibiscus</taxon>
    </lineage>
</organism>
<feature type="transmembrane region" description="Helical" evidence="12">
    <location>
        <begin position="795"/>
        <end position="814"/>
    </location>
</feature>
<feature type="transmembrane region" description="Helical" evidence="12">
    <location>
        <begin position="834"/>
        <end position="852"/>
    </location>
</feature>
<dbReference type="AlphaFoldDB" id="A0A6A3BCZ6"/>
<reference evidence="15" key="1">
    <citation type="submission" date="2019-09" db="EMBL/GenBank/DDBJ databases">
        <title>Draft genome information of white flower Hibiscus syriacus.</title>
        <authorList>
            <person name="Kim Y.-M."/>
        </authorList>
    </citation>
    <scope>NUCLEOTIDE SEQUENCE [LARGE SCALE GENOMIC DNA]</scope>
    <source>
        <strain evidence="15">YM2019G1</strain>
    </source>
</reference>
<evidence type="ECO:0000256" key="2">
    <source>
        <dbReference type="ARBA" id="ARBA00010838"/>
    </source>
</evidence>
<dbReference type="InterPro" id="IPR004696">
    <property type="entry name" value="Tpt_PEP_transl"/>
</dbReference>
<evidence type="ECO:0000256" key="12">
    <source>
        <dbReference type="SAM" id="Phobius"/>
    </source>
</evidence>
<dbReference type="Pfam" id="PF03151">
    <property type="entry name" value="TPT"/>
    <property type="match status" value="1"/>
</dbReference>
<dbReference type="Pfam" id="PF04859">
    <property type="entry name" value="DUF641"/>
    <property type="match status" value="1"/>
</dbReference>
<keyword evidence="16" id="KW-1185">Reference proteome</keyword>
<dbReference type="SUPFAM" id="SSF103481">
    <property type="entry name" value="Multidrug resistance efflux transporter EmrE"/>
    <property type="match status" value="1"/>
</dbReference>
<proteinExistence type="inferred from homology"/>
<feature type="transmembrane region" description="Helical" evidence="12">
    <location>
        <begin position="652"/>
        <end position="672"/>
    </location>
</feature>
<dbReference type="InterPro" id="IPR006943">
    <property type="entry name" value="DUF641_pln"/>
</dbReference>
<evidence type="ECO:0000256" key="7">
    <source>
        <dbReference type="ARBA" id="ARBA00022946"/>
    </source>
</evidence>
<dbReference type="Pfam" id="PF14223">
    <property type="entry name" value="Retrotran_gag_2"/>
    <property type="match status" value="1"/>
</dbReference>
<dbReference type="InterPro" id="IPR050186">
    <property type="entry name" value="TPT_transporter"/>
</dbReference>
<feature type="compositionally biased region" description="Polar residues" evidence="11">
    <location>
        <begin position="1026"/>
        <end position="1041"/>
    </location>
</feature>
<keyword evidence="8 12" id="KW-1133">Transmembrane helix</keyword>
<evidence type="ECO:0000256" key="6">
    <source>
        <dbReference type="ARBA" id="ARBA00022692"/>
    </source>
</evidence>
<keyword evidence="3" id="KW-0813">Transport</keyword>
<protein>
    <submittedName>
        <fullName evidence="15">Glucose-6-phosphate/phosphate translocator 2</fullName>
    </submittedName>
</protein>
<feature type="domain" description="DUF641" evidence="14">
    <location>
        <begin position="1"/>
        <end position="92"/>
    </location>
</feature>
<evidence type="ECO:0000313" key="15">
    <source>
        <dbReference type="EMBL" id="KAE8714910.1"/>
    </source>
</evidence>